<organism evidence="3">
    <name type="scientific">Diabrotica virgifera virgifera</name>
    <name type="common">western corn rootworm</name>
    <dbReference type="NCBI Taxonomy" id="50390"/>
    <lineage>
        <taxon>Eukaryota</taxon>
        <taxon>Metazoa</taxon>
        <taxon>Ecdysozoa</taxon>
        <taxon>Arthropoda</taxon>
        <taxon>Hexapoda</taxon>
        <taxon>Insecta</taxon>
        <taxon>Pterygota</taxon>
        <taxon>Neoptera</taxon>
        <taxon>Endopterygota</taxon>
        <taxon>Coleoptera</taxon>
        <taxon>Polyphaga</taxon>
        <taxon>Cucujiformia</taxon>
        <taxon>Chrysomeloidea</taxon>
        <taxon>Chrysomelidae</taxon>
        <taxon>Galerucinae</taxon>
        <taxon>Diabroticina</taxon>
        <taxon>Diabroticites</taxon>
        <taxon>Diabrotica</taxon>
    </lineage>
</organism>
<gene>
    <name evidence="3" type="primary">LOC114330419</name>
</gene>
<dbReference type="InterPro" id="IPR053265">
    <property type="entry name" value="Serpin"/>
</dbReference>
<dbReference type="Gene3D" id="3.30.60.30">
    <property type="match status" value="2"/>
</dbReference>
<dbReference type="PROSITE" id="PS00282">
    <property type="entry name" value="KAZAL_1"/>
    <property type="match status" value="1"/>
</dbReference>
<dbReference type="InParanoid" id="A0A6P7FKP4"/>
<dbReference type="PANTHER" id="PTHR21131:SF0">
    <property type="entry name" value="GEO10195P1-RELATED"/>
    <property type="match status" value="1"/>
</dbReference>
<dbReference type="SMART" id="SM00280">
    <property type="entry name" value="KAZAL"/>
    <property type="match status" value="2"/>
</dbReference>
<evidence type="ECO:0000259" key="2">
    <source>
        <dbReference type="PROSITE" id="PS51465"/>
    </source>
</evidence>
<dbReference type="Pfam" id="PF00050">
    <property type="entry name" value="Kazal_1"/>
    <property type="match status" value="2"/>
</dbReference>
<dbReference type="PANTHER" id="PTHR21131">
    <property type="entry name" value="SERINE-TYPE ENDOPEPTIDASE INHIBITOR"/>
    <property type="match status" value="1"/>
</dbReference>
<evidence type="ECO:0000256" key="1">
    <source>
        <dbReference type="SAM" id="SignalP"/>
    </source>
</evidence>
<feature type="domain" description="Kazal-like" evidence="2">
    <location>
        <begin position="68"/>
        <end position="115"/>
    </location>
</feature>
<feature type="signal peptide" evidence="1">
    <location>
        <begin position="1"/>
        <end position="25"/>
    </location>
</feature>
<feature type="chain" id="PRO_5027724962" evidence="1">
    <location>
        <begin position="26"/>
        <end position="115"/>
    </location>
</feature>
<keyword evidence="1" id="KW-0732">Signal</keyword>
<accession>A0A6P7FKP4</accession>
<dbReference type="PROSITE" id="PS51465">
    <property type="entry name" value="KAZAL_2"/>
    <property type="match status" value="2"/>
</dbReference>
<evidence type="ECO:0000313" key="3">
    <source>
        <dbReference type="RefSeq" id="XP_028135562.1"/>
    </source>
</evidence>
<dbReference type="InterPro" id="IPR036058">
    <property type="entry name" value="Kazal_dom_sf"/>
</dbReference>
<dbReference type="FunCoup" id="A0A6P7FKP4">
    <property type="interactions" value="71"/>
</dbReference>
<dbReference type="InterPro" id="IPR002350">
    <property type="entry name" value="Kazal_dom"/>
</dbReference>
<dbReference type="SUPFAM" id="SSF100895">
    <property type="entry name" value="Kazal-type serine protease inhibitors"/>
    <property type="match status" value="2"/>
</dbReference>
<name>A0A6P7FKP4_DIAVI</name>
<dbReference type="CDD" id="cd00104">
    <property type="entry name" value="KAZAL_FS"/>
    <property type="match status" value="1"/>
</dbReference>
<dbReference type="AlphaFoldDB" id="A0A6P7FKP4"/>
<feature type="domain" description="Kazal-like" evidence="2">
    <location>
        <begin position="22"/>
        <end position="53"/>
    </location>
</feature>
<sequence>MKIFSFISLCLCLLIVISQTDPTFGIGCVCSKNLFPVCGTNGKTYYNPCLLNCDRRHSPRLKIHHEGNYPTFVCLCHLIYLPVCGTDGKIYNNECHLESDRKDNPHLKIKHVGEC</sequence>
<reference evidence="3" key="1">
    <citation type="submission" date="2025-08" db="UniProtKB">
        <authorList>
            <consortium name="RefSeq"/>
        </authorList>
    </citation>
    <scope>IDENTIFICATION</scope>
    <source>
        <tissue evidence="3">Whole insect</tissue>
    </source>
</reference>
<dbReference type="RefSeq" id="XP_028135562.1">
    <property type="nucleotide sequence ID" value="XM_028279761.1"/>
</dbReference>
<proteinExistence type="predicted"/>
<protein>
    <submittedName>
        <fullName evidence="3">Turripeptide Lol9.1-like</fullName>
    </submittedName>
</protein>